<dbReference type="InterPro" id="IPR036890">
    <property type="entry name" value="HATPase_C_sf"/>
</dbReference>
<gene>
    <name evidence="14" type="primary">creC</name>
    <name evidence="14" type="ORF">Hsar01_02122</name>
</gene>
<dbReference type="PANTHER" id="PTHR45436">
    <property type="entry name" value="SENSOR HISTIDINE KINASE YKOH"/>
    <property type="match status" value="1"/>
</dbReference>
<dbReference type="EMBL" id="BAABRI010000010">
    <property type="protein sequence ID" value="GAA5482897.1"/>
    <property type="molecule type" value="Genomic_DNA"/>
</dbReference>
<dbReference type="InterPro" id="IPR005467">
    <property type="entry name" value="His_kinase_dom"/>
</dbReference>
<sequence>MRLTRLTLIAIVLVIISGFHFLLRYQLDEVAPRTFQATEESMVDTANLLASMIGEDLDPGPLADAFRLARKRHFQAKIYEHVKDHVGLHCYLTDAEGIVVFDSDHGRHVGEDFSHFNDVARTLNGEYGARSSRTDEADPASSVLHVAAAIGSPRQPVGVLTLTKPQADVIAIVNRRRAEIWWGTGLVGGGILCFVTAVFIWQYRPVSRLTTYAHEIEQGKRPPLPKLGAGQEVNTLARALESMREALEGRKYAERYVQTLTHEMKSPLAAIRGAAELLDEDMPEADRRRFMDNIRAEALRADRLLNRLLELSALEGRTGIDAGSTADLRDIAIRAIDQARPLAELAGVQIEADLPPSAVPLRGDPFILRAAITNLLENAIDFSPKDDVVRVGLRQSDSIELTVEDHGPGVPDYAREKIFERFFSLRHLNTGRKGTGLGLTLVKEAAELHDGTIRLEAVEPTGTRAVLLLPA</sequence>
<dbReference type="PRINTS" id="PR00344">
    <property type="entry name" value="BCTRLSENSOR"/>
</dbReference>
<evidence type="ECO:0000256" key="5">
    <source>
        <dbReference type="ARBA" id="ARBA00022679"/>
    </source>
</evidence>
<protein>
    <recommendedName>
        <fullName evidence="3">histidine kinase</fullName>
        <ecNumber evidence="3">2.7.13.3</ecNumber>
    </recommendedName>
</protein>
<dbReference type="PROSITE" id="PS50885">
    <property type="entry name" value="HAMP"/>
    <property type="match status" value="1"/>
</dbReference>
<dbReference type="InterPro" id="IPR036097">
    <property type="entry name" value="HisK_dim/P_sf"/>
</dbReference>
<feature type="transmembrane region" description="Helical" evidence="11">
    <location>
        <begin position="180"/>
        <end position="201"/>
    </location>
</feature>
<dbReference type="NCBIfam" id="NF008312">
    <property type="entry name" value="PRK11100.1"/>
    <property type="match status" value="1"/>
</dbReference>
<evidence type="ECO:0000256" key="4">
    <source>
        <dbReference type="ARBA" id="ARBA00022553"/>
    </source>
</evidence>
<evidence type="ECO:0000256" key="8">
    <source>
        <dbReference type="ARBA" id="ARBA00022989"/>
    </source>
</evidence>
<evidence type="ECO:0000256" key="1">
    <source>
        <dbReference type="ARBA" id="ARBA00000085"/>
    </source>
</evidence>
<dbReference type="InterPro" id="IPR003594">
    <property type="entry name" value="HATPase_dom"/>
</dbReference>
<comment type="subcellular location">
    <subcellularLocation>
        <location evidence="2">Membrane</location>
    </subcellularLocation>
</comment>
<dbReference type="InterPro" id="IPR003660">
    <property type="entry name" value="HAMP_dom"/>
</dbReference>
<dbReference type="Pfam" id="PF02518">
    <property type="entry name" value="HATPase_c"/>
    <property type="match status" value="1"/>
</dbReference>
<proteinExistence type="predicted"/>
<accession>A0ABP9UQ99</accession>
<dbReference type="InterPro" id="IPR004358">
    <property type="entry name" value="Sig_transdc_His_kin-like_C"/>
</dbReference>
<keyword evidence="7" id="KW-0418">Kinase</keyword>
<evidence type="ECO:0000313" key="15">
    <source>
        <dbReference type="Proteomes" id="UP001476282"/>
    </source>
</evidence>
<dbReference type="Pfam" id="PF00512">
    <property type="entry name" value="HisKA"/>
    <property type="match status" value="1"/>
</dbReference>
<evidence type="ECO:0000256" key="2">
    <source>
        <dbReference type="ARBA" id="ARBA00004370"/>
    </source>
</evidence>
<evidence type="ECO:0000256" key="6">
    <source>
        <dbReference type="ARBA" id="ARBA00022692"/>
    </source>
</evidence>
<feature type="domain" description="HAMP" evidence="13">
    <location>
        <begin position="204"/>
        <end position="252"/>
    </location>
</feature>
<dbReference type="PANTHER" id="PTHR45436:SF10">
    <property type="entry name" value="HISTIDINE KINASE"/>
    <property type="match status" value="1"/>
</dbReference>
<evidence type="ECO:0000313" key="14">
    <source>
        <dbReference type="EMBL" id="GAA5482897.1"/>
    </source>
</evidence>
<reference evidence="14 15" key="1">
    <citation type="submission" date="2024-02" db="EMBL/GenBank/DDBJ databases">
        <title>Haloferula sargassicola NBRC 104335.</title>
        <authorList>
            <person name="Ichikawa N."/>
            <person name="Katano-Makiyama Y."/>
            <person name="Hidaka K."/>
        </authorList>
    </citation>
    <scope>NUCLEOTIDE SEQUENCE [LARGE SCALE GENOMIC DNA]</scope>
    <source>
        <strain evidence="14 15">NBRC 104335</strain>
    </source>
</reference>
<keyword evidence="15" id="KW-1185">Reference proteome</keyword>
<keyword evidence="8 11" id="KW-1133">Transmembrane helix</keyword>
<keyword evidence="10 11" id="KW-0472">Membrane</keyword>
<evidence type="ECO:0000256" key="9">
    <source>
        <dbReference type="ARBA" id="ARBA00023012"/>
    </source>
</evidence>
<evidence type="ECO:0000259" key="13">
    <source>
        <dbReference type="PROSITE" id="PS50885"/>
    </source>
</evidence>
<dbReference type="Gene3D" id="1.10.287.130">
    <property type="match status" value="1"/>
</dbReference>
<evidence type="ECO:0000259" key="12">
    <source>
        <dbReference type="PROSITE" id="PS50109"/>
    </source>
</evidence>
<keyword evidence="5" id="KW-0808">Transferase</keyword>
<feature type="transmembrane region" description="Helical" evidence="11">
    <location>
        <begin position="6"/>
        <end position="23"/>
    </location>
</feature>
<evidence type="ECO:0000256" key="3">
    <source>
        <dbReference type="ARBA" id="ARBA00012438"/>
    </source>
</evidence>
<dbReference type="Gene3D" id="3.30.565.10">
    <property type="entry name" value="Histidine kinase-like ATPase, C-terminal domain"/>
    <property type="match status" value="1"/>
</dbReference>
<evidence type="ECO:0000256" key="10">
    <source>
        <dbReference type="ARBA" id="ARBA00023136"/>
    </source>
</evidence>
<keyword evidence="6 11" id="KW-0812">Transmembrane</keyword>
<dbReference type="PROSITE" id="PS50109">
    <property type="entry name" value="HIS_KIN"/>
    <property type="match status" value="1"/>
</dbReference>
<keyword evidence="9" id="KW-0902">Two-component regulatory system</keyword>
<dbReference type="Proteomes" id="UP001476282">
    <property type="component" value="Unassembled WGS sequence"/>
</dbReference>
<dbReference type="CDD" id="cd00082">
    <property type="entry name" value="HisKA"/>
    <property type="match status" value="1"/>
</dbReference>
<organism evidence="14 15">
    <name type="scientific">Haloferula sargassicola</name>
    <dbReference type="NCBI Taxonomy" id="490096"/>
    <lineage>
        <taxon>Bacteria</taxon>
        <taxon>Pseudomonadati</taxon>
        <taxon>Verrucomicrobiota</taxon>
        <taxon>Verrucomicrobiia</taxon>
        <taxon>Verrucomicrobiales</taxon>
        <taxon>Verrucomicrobiaceae</taxon>
        <taxon>Haloferula</taxon>
    </lineage>
</organism>
<dbReference type="SMART" id="SM00388">
    <property type="entry name" value="HisKA"/>
    <property type="match status" value="1"/>
</dbReference>
<feature type="domain" description="Histidine kinase" evidence="12">
    <location>
        <begin position="259"/>
        <end position="471"/>
    </location>
</feature>
<comment type="catalytic activity">
    <reaction evidence="1">
        <text>ATP + protein L-histidine = ADP + protein N-phospho-L-histidine.</text>
        <dbReference type="EC" id="2.7.13.3"/>
    </reaction>
</comment>
<evidence type="ECO:0000256" key="11">
    <source>
        <dbReference type="SAM" id="Phobius"/>
    </source>
</evidence>
<evidence type="ECO:0000256" key="7">
    <source>
        <dbReference type="ARBA" id="ARBA00022777"/>
    </source>
</evidence>
<dbReference type="EC" id="2.7.13.3" evidence="3"/>
<keyword evidence="4" id="KW-0597">Phosphoprotein</keyword>
<dbReference type="InterPro" id="IPR050428">
    <property type="entry name" value="TCS_sensor_his_kinase"/>
</dbReference>
<dbReference type="SUPFAM" id="SSF47384">
    <property type="entry name" value="Homodimeric domain of signal transducing histidine kinase"/>
    <property type="match status" value="1"/>
</dbReference>
<name>A0ABP9UQ99_9BACT</name>
<dbReference type="InterPro" id="IPR003661">
    <property type="entry name" value="HisK_dim/P_dom"/>
</dbReference>
<dbReference type="SUPFAM" id="SSF55874">
    <property type="entry name" value="ATPase domain of HSP90 chaperone/DNA topoisomerase II/histidine kinase"/>
    <property type="match status" value="1"/>
</dbReference>
<comment type="caution">
    <text evidence="14">The sequence shown here is derived from an EMBL/GenBank/DDBJ whole genome shotgun (WGS) entry which is preliminary data.</text>
</comment>
<dbReference type="RefSeq" id="WP_353567024.1">
    <property type="nucleotide sequence ID" value="NZ_BAABRI010000010.1"/>
</dbReference>
<dbReference type="SMART" id="SM00387">
    <property type="entry name" value="HATPase_c"/>
    <property type="match status" value="1"/>
</dbReference>